<evidence type="ECO:0000313" key="2">
    <source>
        <dbReference type="Proteomes" id="UP000191901"/>
    </source>
</evidence>
<accession>A0A1Z3HN02</accession>
<dbReference type="Proteomes" id="UP000191901">
    <property type="component" value="Chromosome"/>
</dbReference>
<organism evidence="1 2">
    <name type="scientific">Halomicronema hongdechloris C2206</name>
    <dbReference type="NCBI Taxonomy" id="1641165"/>
    <lineage>
        <taxon>Bacteria</taxon>
        <taxon>Bacillati</taxon>
        <taxon>Cyanobacteriota</taxon>
        <taxon>Cyanophyceae</taxon>
        <taxon>Nodosilineales</taxon>
        <taxon>Nodosilineaceae</taxon>
        <taxon>Halomicronema</taxon>
    </lineage>
</organism>
<keyword evidence="2" id="KW-1185">Reference proteome</keyword>
<proteinExistence type="predicted"/>
<reference evidence="1 2" key="1">
    <citation type="journal article" date="2016" name="Biochim. Biophys. Acta">
        <title>Characterization of red-shifted phycobilisomes isolated from the chlorophyll f-containing cyanobacterium Halomicronema hongdechloris.</title>
        <authorList>
            <person name="Li Y."/>
            <person name="Lin Y."/>
            <person name="Garvey C.J."/>
            <person name="Birch D."/>
            <person name="Corkery R.W."/>
            <person name="Loughlin P.C."/>
            <person name="Scheer H."/>
            <person name="Willows R.D."/>
            <person name="Chen M."/>
        </authorList>
    </citation>
    <scope>NUCLEOTIDE SEQUENCE [LARGE SCALE GENOMIC DNA]</scope>
    <source>
        <strain evidence="1 2">C2206</strain>
    </source>
</reference>
<dbReference type="AlphaFoldDB" id="A0A1Z3HN02"/>
<evidence type="ECO:0000313" key="1">
    <source>
        <dbReference type="EMBL" id="ASC71688.1"/>
    </source>
</evidence>
<dbReference type="RefSeq" id="WP_080811519.1">
    <property type="nucleotide sequence ID" value="NZ_CP021983.2"/>
</dbReference>
<dbReference type="KEGG" id="hhg:XM38_026420"/>
<sequence length="205" mass="23116">MTNSNNRLDRIETILANLAEQQAANDASHHQSLTRLEALVESNARTIEANSNDITAVQQRQEAYEAFHHQALTRLEALVESSARTIEANSNEIVAIQRRQEQGDQQLRTSIDDVVEMIGNLGQHIDESQQQQAERQAETDQLLQRLAAQQAETDQRFNTLLADARADRQRAAERDAANAAEHQAFQQIVQTMLAEITRLWQRLAG</sequence>
<dbReference type="EMBL" id="CP021983">
    <property type="protein sequence ID" value="ASC71688.1"/>
    <property type="molecule type" value="Genomic_DNA"/>
</dbReference>
<protein>
    <submittedName>
        <fullName evidence="1">Uncharacterized protein</fullName>
    </submittedName>
</protein>
<name>A0A1Z3HN02_9CYAN</name>
<dbReference type="OrthoDB" id="587074at2"/>
<gene>
    <name evidence="1" type="ORF">XM38_026420</name>
</gene>